<feature type="signal peptide" evidence="1">
    <location>
        <begin position="1"/>
        <end position="20"/>
    </location>
</feature>
<dbReference type="PROSITE" id="PS51257">
    <property type="entry name" value="PROKAR_LIPOPROTEIN"/>
    <property type="match status" value="1"/>
</dbReference>
<evidence type="ECO:0000259" key="2">
    <source>
        <dbReference type="SMART" id="SM00460"/>
    </source>
</evidence>
<keyword evidence="4" id="KW-1185">Reference proteome</keyword>
<dbReference type="Pfam" id="PF01841">
    <property type="entry name" value="Transglut_core"/>
    <property type="match status" value="1"/>
</dbReference>
<keyword evidence="1" id="KW-0732">Signal</keyword>
<dbReference type="AlphaFoldDB" id="A0A6I4VQR4"/>
<proteinExistence type="predicted"/>
<protein>
    <recommendedName>
        <fullName evidence="2">Transglutaminase-like domain-containing protein</fullName>
    </recommendedName>
</protein>
<feature type="domain" description="Transglutaminase-like" evidence="2">
    <location>
        <begin position="454"/>
        <end position="510"/>
    </location>
</feature>
<dbReference type="SMART" id="SM00460">
    <property type="entry name" value="TGc"/>
    <property type="match status" value="1"/>
</dbReference>
<accession>A0A6I4VQR4</accession>
<dbReference type="InterPro" id="IPR002931">
    <property type="entry name" value="Transglutaminase-like"/>
</dbReference>
<dbReference type="InterPro" id="IPR038765">
    <property type="entry name" value="Papain-like_cys_pep_sf"/>
</dbReference>
<evidence type="ECO:0000256" key="1">
    <source>
        <dbReference type="SAM" id="SignalP"/>
    </source>
</evidence>
<dbReference type="PANTHER" id="PTHR33490:SF6">
    <property type="entry name" value="SLL1049 PROTEIN"/>
    <property type="match status" value="1"/>
</dbReference>
<dbReference type="Proteomes" id="UP000430692">
    <property type="component" value="Unassembled WGS sequence"/>
</dbReference>
<sequence>MKRILLVLLTLITLASCSNKLPDLSTIEQQFNTGYEQTPISLTSYGKQLGGQVYSPKYDDSSVESTFTVDGFVKQYHKLAQTHMWIQVTFQGEPKNSLPKRFEYYTAIKEGKFSESIKLFAGIGDYQVKIYVPGTQKNRSYYLFSQFTVVNQSPDIQADVTYSLLAKQQKMQLTSPTEGYLTGKGSIAIEGSLSKEFVKKKILIQVQKGNKKWQRIITTTNKATFHETIPLLYGEGVHQLEILLPDDTRTNYFRNGAKFYVENKTKDNRSPVQYSVMYEQRGIHLTAPIAGGGQGEYSYRVKGYLDSTAEQAKETTHLIVQTKKDGLLATYFVPIKKFVFNSFIPLRFGPGNYDVIVYVPEITSQQRDYFRFFMVAKFQVSSYADEDKRDLLPSRGIEPDHPKINQLAKKITKNANTNYERTKLIYRYVAKNMNYDMQKFEQNSFKWNDSAIKSLQLKKGVCQDYVFLTLSLLRSLEIPSRFVEGVANGQNHAWVEAKVNGEWLIMDPTWGSGYIDPNRGFVKQYDGRFFDISSKRLERTHKRTGIVY</sequence>
<dbReference type="PANTHER" id="PTHR33490">
    <property type="entry name" value="BLR5614 PROTEIN-RELATED"/>
    <property type="match status" value="1"/>
</dbReference>
<dbReference type="Gene3D" id="3.10.620.30">
    <property type="match status" value="1"/>
</dbReference>
<dbReference type="RefSeq" id="WP_160801303.1">
    <property type="nucleotide sequence ID" value="NZ_WUUL01000005.1"/>
</dbReference>
<comment type="caution">
    <text evidence="3">The sequence shown here is derived from an EMBL/GenBank/DDBJ whole genome shotgun (WGS) entry which is preliminary data.</text>
</comment>
<name>A0A6I4VQR4_9BACL</name>
<reference evidence="3 4" key="1">
    <citation type="submission" date="2019-12" db="EMBL/GenBank/DDBJ databases">
        <title>Whole-genome analyses of novel actinobacteria.</title>
        <authorList>
            <person name="Sahin N."/>
            <person name="Saygin H."/>
        </authorList>
    </citation>
    <scope>NUCLEOTIDE SEQUENCE [LARGE SCALE GENOMIC DNA]</scope>
    <source>
        <strain evidence="3 4">KC615</strain>
    </source>
</reference>
<evidence type="ECO:0000313" key="3">
    <source>
        <dbReference type="EMBL" id="MXQ53949.1"/>
    </source>
</evidence>
<gene>
    <name evidence="3" type="ORF">GSM42_09510</name>
</gene>
<dbReference type="EMBL" id="WUUL01000005">
    <property type="protein sequence ID" value="MXQ53949.1"/>
    <property type="molecule type" value="Genomic_DNA"/>
</dbReference>
<organism evidence="3 4">
    <name type="scientific">Shimazuella alba</name>
    <dbReference type="NCBI Taxonomy" id="2690964"/>
    <lineage>
        <taxon>Bacteria</taxon>
        <taxon>Bacillati</taxon>
        <taxon>Bacillota</taxon>
        <taxon>Bacilli</taxon>
        <taxon>Bacillales</taxon>
        <taxon>Thermoactinomycetaceae</taxon>
        <taxon>Shimazuella</taxon>
    </lineage>
</organism>
<dbReference type="SUPFAM" id="SSF54001">
    <property type="entry name" value="Cysteine proteinases"/>
    <property type="match status" value="1"/>
</dbReference>
<feature type="chain" id="PRO_5026310733" description="Transglutaminase-like domain-containing protein" evidence="1">
    <location>
        <begin position="21"/>
        <end position="548"/>
    </location>
</feature>
<evidence type="ECO:0000313" key="4">
    <source>
        <dbReference type="Proteomes" id="UP000430692"/>
    </source>
</evidence>